<keyword evidence="6" id="KW-1185">Reference proteome</keyword>
<dbReference type="AlphaFoldDB" id="A0A2P8C9G6"/>
<dbReference type="Pfam" id="PF10091">
    <property type="entry name" value="Glycoamylase"/>
    <property type="match status" value="1"/>
</dbReference>
<evidence type="ECO:0000313" key="6">
    <source>
        <dbReference type="Proteomes" id="UP000396862"/>
    </source>
</evidence>
<feature type="signal peptide" evidence="1">
    <location>
        <begin position="1"/>
        <end position="19"/>
    </location>
</feature>
<feature type="chain" id="PRO_5015177005" description="Glycoamylase-like domain-containing protein" evidence="1">
    <location>
        <begin position="20"/>
        <end position="541"/>
    </location>
</feature>
<evidence type="ECO:0000256" key="1">
    <source>
        <dbReference type="SAM" id="SignalP"/>
    </source>
</evidence>
<dbReference type="Proteomes" id="UP000240621">
    <property type="component" value="Unassembled WGS sequence"/>
</dbReference>
<reference evidence="3 6" key="2">
    <citation type="submission" date="2019-10" db="EMBL/GenBank/DDBJ databases">
        <title>Prolixibacter strains distinguished by the presence of nitrate reductase genes were adept at nitrate-dependent anaerobic corrosion of metallic iron and carbon steel.</title>
        <authorList>
            <person name="Iino T."/>
            <person name="Shono N."/>
            <person name="Ito K."/>
            <person name="Nakamura R."/>
            <person name="Sueoka K."/>
            <person name="Harayama S."/>
            <person name="Ohkuma M."/>
        </authorList>
    </citation>
    <scope>NUCLEOTIDE SEQUENCE [LARGE SCALE GENOMIC DNA]</scope>
    <source>
        <strain evidence="3 6">MIC1-1</strain>
    </source>
</reference>
<dbReference type="InterPro" id="IPR013783">
    <property type="entry name" value="Ig-like_fold"/>
</dbReference>
<dbReference type="RefSeq" id="WP_170108961.1">
    <property type="nucleotide sequence ID" value="NZ_BLAU01000001.1"/>
</dbReference>
<proteinExistence type="predicted"/>
<dbReference type="EMBL" id="PYGC01000008">
    <property type="protein sequence ID" value="PSK81609.1"/>
    <property type="molecule type" value="Genomic_DNA"/>
</dbReference>
<protein>
    <recommendedName>
        <fullName evidence="2">Glycoamylase-like domain-containing protein</fullName>
    </recommendedName>
</protein>
<name>A0A2P8C9G6_9BACT</name>
<dbReference type="InterPro" id="IPR019282">
    <property type="entry name" value="Glycoamylase-like_cons_dom"/>
</dbReference>
<evidence type="ECO:0000313" key="4">
    <source>
        <dbReference type="EMBL" id="PSK81609.1"/>
    </source>
</evidence>
<evidence type="ECO:0000313" key="3">
    <source>
        <dbReference type="EMBL" id="GET21135.1"/>
    </source>
</evidence>
<evidence type="ECO:0000313" key="5">
    <source>
        <dbReference type="Proteomes" id="UP000240621"/>
    </source>
</evidence>
<dbReference type="Gene3D" id="1.50.10.140">
    <property type="match status" value="1"/>
</dbReference>
<evidence type="ECO:0000259" key="2">
    <source>
        <dbReference type="Pfam" id="PF10091"/>
    </source>
</evidence>
<comment type="caution">
    <text evidence="4">The sequence shown here is derived from an EMBL/GenBank/DDBJ whole genome shotgun (WGS) entry which is preliminary data.</text>
</comment>
<gene>
    <name evidence="4" type="ORF">CLV93_1086</name>
    <name evidence="3" type="ORF">JCM18694_13810</name>
</gene>
<feature type="domain" description="Glycoamylase-like" evidence="2">
    <location>
        <begin position="290"/>
        <end position="516"/>
    </location>
</feature>
<dbReference type="Proteomes" id="UP000396862">
    <property type="component" value="Unassembled WGS sequence"/>
</dbReference>
<keyword evidence="1" id="KW-0732">Signal</keyword>
<accession>A0A2P8C9G6</accession>
<organism evidence="4 5">
    <name type="scientific">Prolixibacter denitrificans</name>
    <dbReference type="NCBI Taxonomy" id="1541063"/>
    <lineage>
        <taxon>Bacteria</taxon>
        <taxon>Pseudomonadati</taxon>
        <taxon>Bacteroidota</taxon>
        <taxon>Bacteroidia</taxon>
        <taxon>Marinilabiliales</taxon>
        <taxon>Prolixibacteraceae</taxon>
        <taxon>Prolixibacter</taxon>
    </lineage>
</organism>
<dbReference type="Gene3D" id="2.60.40.10">
    <property type="entry name" value="Immunoglobulins"/>
    <property type="match status" value="1"/>
</dbReference>
<reference evidence="4 5" key="1">
    <citation type="submission" date="2018-03" db="EMBL/GenBank/DDBJ databases">
        <title>Genomic Encyclopedia of Archaeal and Bacterial Type Strains, Phase II (KMG-II): from individual species to whole genera.</title>
        <authorList>
            <person name="Goeker M."/>
        </authorList>
    </citation>
    <scope>NUCLEOTIDE SEQUENCE [LARGE SCALE GENOMIC DNA]</scope>
    <source>
        <strain evidence="4 5">DSM 27267</strain>
    </source>
</reference>
<sequence length="541" mass="62716">MKKFFSIIIILLLVKSVSAQDHLNQYLTKPDHFTAKGYDSHVELRWPDLKNAVSYRLYAATDSAYQLRTETKNNYYLDFVTDLGRNISLKYKLVPVNRKGKELTSETVEANASIHDFTDEELMNMVQKYTFRYFWNFGRADLGMARERDNHPDGDIVTIGGSGFGVMALMVGVKHGWITREQAVDRLLNLTKFLKTTDRFHGMWAHWYNADTQKAYHFSKYDDGGDIVESSFMMEGLLAARQFFNHPTPKEKFLQQQITDLWKSMDWDFYTRGQDVLYWHWSPDYGWKMNHPIHGYNECLITYILAASSPDHAISPDVYHKGWAGNNWDTFANNSTYYGMMLPLGNRKWMGGPLFFAHYSYMGLNPKGLRDRYANYWQQNRRQTLINRAYCIDNPYGWKGYGPDFWGLTAGDKVPDGYTAHAPGFQRDLGTITPTAALSSMPYTPNESMKVLKNLYRNYGKYLFGPFGFYDGINLSVGNKPEDHVRKTYLAIDQGPIVVMIENYRSGLVWNSFMKNEDVLRGLKRLDFTIDNKPIQVNETK</sequence>
<dbReference type="EMBL" id="BLAU01000001">
    <property type="protein sequence ID" value="GET21135.1"/>
    <property type="molecule type" value="Genomic_DNA"/>
</dbReference>